<keyword evidence="2" id="KW-1133">Transmembrane helix</keyword>
<name>A0A3D9ZI58_9ACTN</name>
<feature type="region of interest" description="Disordered" evidence="1">
    <location>
        <begin position="1"/>
        <end position="24"/>
    </location>
</feature>
<evidence type="ECO:0000256" key="2">
    <source>
        <dbReference type="SAM" id="Phobius"/>
    </source>
</evidence>
<sequence>MDPSIPHVPGPSDQPPFREQQPAGVVPPGLAPLPPIQPWIVLGAGAAATIGSFLPWASVTAPLIGTVSASGVDGTDGWVTAALGLALVAFGTLTLRRHRMPSAVPVLALLAALALLALGVWKIADLSSAEEDMRQQMATPSEDDVFGIGASMSQAVQMKVGIGLWLIMLAGLAGSVATIVMLMTGRRAARVA</sequence>
<accession>A0A3D9ZI58</accession>
<comment type="caution">
    <text evidence="3">The sequence shown here is derived from an EMBL/GenBank/DDBJ whole genome shotgun (WGS) entry which is preliminary data.</text>
</comment>
<evidence type="ECO:0000313" key="4">
    <source>
        <dbReference type="Proteomes" id="UP000256913"/>
    </source>
</evidence>
<dbReference type="AlphaFoldDB" id="A0A3D9ZI58"/>
<dbReference type="Proteomes" id="UP000256913">
    <property type="component" value="Unassembled WGS sequence"/>
</dbReference>
<keyword evidence="4" id="KW-1185">Reference proteome</keyword>
<evidence type="ECO:0000313" key="3">
    <source>
        <dbReference type="EMBL" id="REF96931.1"/>
    </source>
</evidence>
<gene>
    <name evidence="3" type="ORF">DFJ67_2925</name>
</gene>
<keyword evidence="2" id="KW-0472">Membrane</keyword>
<protein>
    <submittedName>
        <fullName evidence="3">Uncharacterized protein</fullName>
    </submittedName>
</protein>
<dbReference type="EMBL" id="QUMQ01000001">
    <property type="protein sequence ID" value="REF96931.1"/>
    <property type="molecule type" value="Genomic_DNA"/>
</dbReference>
<feature type="transmembrane region" description="Helical" evidence="2">
    <location>
        <begin position="77"/>
        <end position="95"/>
    </location>
</feature>
<reference evidence="3 4" key="1">
    <citation type="submission" date="2018-08" db="EMBL/GenBank/DDBJ databases">
        <title>Sequencing the genomes of 1000 actinobacteria strains.</title>
        <authorList>
            <person name="Klenk H.-P."/>
        </authorList>
    </citation>
    <scope>NUCLEOTIDE SEQUENCE [LARGE SCALE GENOMIC DNA]</scope>
    <source>
        <strain evidence="3 4">DSM 44099</strain>
    </source>
</reference>
<proteinExistence type="predicted"/>
<evidence type="ECO:0000256" key="1">
    <source>
        <dbReference type="SAM" id="MobiDB-lite"/>
    </source>
</evidence>
<feature type="transmembrane region" description="Helical" evidence="2">
    <location>
        <begin position="102"/>
        <end position="124"/>
    </location>
</feature>
<feature type="transmembrane region" description="Helical" evidence="2">
    <location>
        <begin position="162"/>
        <end position="183"/>
    </location>
</feature>
<feature type="compositionally biased region" description="Pro residues" evidence="1">
    <location>
        <begin position="1"/>
        <end position="14"/>
    </location>
</feature>
<organism evidence="3 4">
    <name type="scientific">Asanoa ferruginea</name>
    <dbReference type="NCBI Taxonomy" id="53367"/>
    <lineage>
        <taxon>Bacteria</taxon>
        <taxon>Bacillati</taxon>
        <taxon>Actinomycetota</taxon>
        <taxon>Actinomycetes</taxon>
        <taxon>Micromonosporales</taxon>
        <taxon>Micromonosporaceae</taxon>
        <taxon>Asanoa</taxon>
    </lineage>
</organism>
<keyword evidence="2" id="KW-0812">Transmembrane</keyword>